<protein>
    <submittedName>
        <fullName evidence="2">Uncharacterized protein</fullName>
    </submittedName>
</protein>
<evidence type="ECO:0000256" key="1">
    <source>
        <dbReference type="SAM" id="SignalP"/>
    </source>
</evidence>
<name>A0A6J4PT69_9ACTN</name>
<organism evidence="2">
    <name type="scientific">uncultured Rubrobacteraceae bacterium</name>
    <dbReference type="NCBI Taxonomy" id="349277"/>
    <lineage>
        <taxon>Bacteria</taxon>
        <taxon>Bacillati</taxon>
        <taxon>Actinomycetota</taxon>
        <taxon>Rubrobacteria</taxon>
        <taxon>Rubrobacterales</taxon>
        <taxon>Rubrobacteraceae</taxon>
        <taxon>environmental samples</taxon>
    </lineage>
</organism>
<dbReference type="AlphaFoldDB" id="A0A6J4PT69"/>
<keyword evidence="1" id="KW-0732">Signal</keyword>
<sequence length="117" mass="12407">MKSGTKKRLAAGLTAGAMMLAIASPAAMAQPTQITSGNLIAALNNVNVEITDVVVRDVVDVNNNTVNVKALQNFLNRNDVNVDIENVLNNNDVDILNNLVTIQGIEILNDGTLVILV</sequence>
<evidence type="ECO:0000313" key="2">
    <source>
        <dbReference type="EMBL" id="CAA9425331.1"/>
    </source>
</evidence>
<reference evidence="2" key="1">
    <citation type="submission" date="2020-02" db="EMBL/GenBank/DDBJ databases">
        <authorList>
            <person name="Meier V. D."/>
        </authorList>
    </citation>
    <scope>NUCLEOTIDE SEQUENCE</scope>
    <source>
        <strain evidence="2">AVDCRST_MAG78</strain>
    </source>
</reference>
<feature type="signal peptide" evidence="1">
    <location>
        <begin position="1"/>
        <end position="29"/>
    </location>
</feature>
<gene>
    <name evidence="2" type="ORF">AVDCRST_MAG78-1329</name>
</gene>
<accession>A0A6J4PT69</accession>
<feature type="chain" id="PRO_5038754151" evidence="1">
    <location>
        <begin position="30"/>
        <end position="117"/>
    </location>
</feature>
<dbReference type="EMBL" id="CADCVB010000092">
    <property type="protein sequence ID" value="CAA9425331.1"/>
    <property type="molecule type" value="Genomic_DNA"/>
</dbReference>
<proteinExistence type="predicted"/>